<sequence length="235" mass="27627">MAIYKSKRNAIRTHQTYKKFYGELPIDELGRKYEIHHIDGNRNNDDIENLVALSIQDHYNIHYQQREYWICSLIALRMQFTGDQISELRRQEAQRRKENGWINPLSKRSDGTSWTQYYNLQQVENGTHPWLTRPDGTNINTDRVKAGTHHLLRRPDGSSVTRDLTLLGKNAFSRTGMSHHRYNNTIHTFVHNNGTVEKCTQQDLIVRYNLQKHQPNLSAMICGKRKSCMGWKIIH</sequence>
<reference evidence="2" key="1">
    <citation type="submission" date="2020-04" db="EMBL/GenBank/DDBJ databases">
        <authorList>
            <person name="Chiriac C."/>
            <person name="Salcher M."/>
            <person name="Ghai R."/>
            <person name="Kavagutti S V."/>
        </authorList>
    </citation>
    <scope>NUCLEOTIDE SEQUENCE</scope>
</reference>
<dbReference type="InterPro" id="IPR044925">
    <property type="entry name" value="His-Me_finger_sf"/>
</dbReference>
<evidence type="ECO:0000313" key="2">
    <source>
        <dbReference type="EMBL" id="CAB4123014.1"/>
    </source>
</evidence>
<dbReference type="EMBL" id="LR796167">
    <property type="protein sequence ID" value="CAB4123014.1"/>
    <property type="molecule type" value="Genomic_DNA"/>
</dbReference>
<protein>
    <submittedName>
        <fullName evidence="2">HNHc domain containing protein</fullName>
    </submittedName>
</protein>
<gene>
    <name evidence="2" type="ORF">UFOVP29_173</name>
</gene>
<dbReference type="InterPro" id="IPR003615">
    <property type="entry name" value="HNH_nuc"/>
</dbReference>
<dbReference type="SMART" id="SM00507">
    <property type="entry name" value="HNHc"/>
    <property type="match status" value="1"/>
</dbReference>
<proteinExistence type="predicted"/>
<dbReference type="SUPFAM" id="SSF54060">
    <property type="entry name" value="His-Me finger endonucleases"/>
    <property type="match status" value="1"/>
</dbReference>
<feature type="domain" description="HNH nuclease" evidence="1">
    <location>
        <begin position="5"/>
        <end position="59"/>
    </location>
</feature>
<accession>A0A6J5KL70</accession>
<evidence type="ECO:0000259" key="1">
    <source>
        <dbReference type="SMART" id="SM00507"/>
    </source>
</evidence>
<dbReference type="CDD" id="cd00085">
    <property type="entry name" value="HNHc"/>
    <property type="match status" value="1"/>
</dbReference>
<dbReference type="Pfam" id="PF13392">
    <property type="entry name" value="HNH_3"/>
    <property type="match status" value="1"/>
</dbReference>
<name>A0A6J5KL70_9CAUD</name>
<dbReference type="Gene3D" id="3.90.75.20">
    <property type="match status" value="1"/>
</dbReference>
<organism evidence="2">
    <name type="scientific">uncultured Caudovirales phage</name>
    <dbReference type="NCBI Taxonomy" id="2100421"/>
    <lineage>
        <taxon>Viruses</taxon>
        <taxon>Duplodnaviria</taxon>
        <taxon>Heunggongvirae</taxon>
        <taxon>Uroviricota</taxon>
        <taxon>Caudoviricetes</taxon>
        <taxon>Peduoviridae</taxon>
        <taxon>Maltschvirus</taxon>
        <taxon>Maltschvirus maltsch</taxon>
    </lineage>
</organism>